<keyword evidence="3" id="KW-0812">Transmembrane</keyword>
<dbReference type="Gene3D" id="2.60.40.10">
    <property type="entry name" value="Immunoglobulins"/>
    <property type="match status" value="2"/>
</dbReference>
<keyword evidence="2" id="KW-0393">Immunoglobulin domain</keyword>
<dbReference type="InterPro" id="IPR036179">
    <property type="entry name" value="Ig-like_dom_sf"/>
</dbReference>
<dbReference type="GO" id="GO:0050808">
    <property type="term" value="P:synapse organization"/>
    <property type="evidence" value="ECO:0007669"/>
    <property type="project" value="TreeGrafter"/>
</dbReference>
<dbReference type="InterPro" id="IPR013783">
    <property type="entry name" value="Ig-like_fold"/>
</dbReference>
<protein>
    <submittedName>
        <fullName evidence="6">Uncharacterized protein LOC106156553</fullName>
    </submittedName>
</protein>
<accession>A0A1S3HMK6</accession>
<dbReference type="Proteomes" id="UP000085678">
    <property type="component" value="Unplaced"/>
</dbReference>
<dbReference type="InterPro" id="IPR003599">
    <property type="entry name" value="Ig_sub"/>
</dbReference>
<gene>
    <name evidence="6" type="primary">LOC106156553</name>
</gene>
<dbReference type="InParanoid" id="A0A1S3HMK6"/>
<name>A0A1S3HMK6_LINAN</name>
<organism evidence="5 6">
    <name type="scientific">Lingula anatina</name>
    <name type="common">Brachiopod</name>
    <name type="synonym">Lingula unguis</name>
    <dbReference type="NCBI Taxonomy" id="7574"/>
    <lineage>
        <taxon>Eukaryota</taxon>
        <taxon>Metazoa</taxon>
        <taxon>Spiralia</taxon>
        <taxon>Lophotrochozoa</taxon>
        <taxon>Brachiopoda</taxon>
        <taxon>Linguliformea</taxon>
        <taxon>Lingulata</taxon>
        <taxon>Lingulida</taxon>
        <taxon>Linguloidea</taxon>
        <taxon>Lingulidae</taxon>
        <taxon>Lingula</taxon>
    </lineage>
</organism>
<feature type="transmembrane region" description="Helical" evidence="3">
    <location>
        <begin position="1204"/>
        <end position="1226"/>
    </location>
</feature>
<evidence type="ECO:0000313" key="6">
    <source>
        <dbReference type="RefSeq" id="XP_013387300.1"/>
    </source>
</evidence>
<evidence type="ECO:0000256" key="2">
    <source>
        <dbReference type="ARBA" id="ARBA00023319"/>
    </source>
</evidence>
<keyword evidence="1" id="KW-1015">Disulfide bond</keyword>
<dbReference type="GO" id="GO:0005886">
    <property type="term" value="C:plasma membrane"/>
    <property type="evidence" value="ECO:0007669"/>
    <property type="project" value="TreeGrafter"/>
</dbReference>
<proteinExistence type="predicted"/>
<dbReference type="GO" id="GO:0030424">
    <property type="term" value="C:axon"/>
    <property type="evidence" value="ECO:0007669"/>
    <property type="project" value="TreeGrafter"/>
</dbReference>
<dbReference type="FunFam" id="2.60.40.10:FF:000032">
    <property type="entry name" value="palladin isoform X1"/>
    <property type="match status" value="1"/>
</dbReference>
<dbReference type="SMART" id="SM00408">
    <property type="entry name" value="IGc2"/>
    <property type="match status" value="2"/>
</dbReference>
<dbReference type="PANTHER" id="PTHR45080:SF34">
    <property type="entry name" value="MYOSIN LIGHT CHAIN KINASE, SMOOTH MUSCLE-LIKE"/>
    <property type="match status" value="1"/>
</dbReference>
<dbReference type="OrthoDB" id="10012075at2759"/>
<dbReference type="CDD" id="cd00096">
    <property type="entry name" value="Ig"/>
    <property type="match status" value="1"/>
</dbReference>
<dbReference type="RefSeq" id="XP_013387300.1">
    <property type="nucleotide sequence ID" value="XM_013531846.1"/>
</dbReference>
<reference evidence="6" key="1">
    <citation type="submission" date="2025-08" db="UniProtKB">
        <authorList>
            <consortium name="RefSeq"/>
        </authorList>
    </citation>
    <scope>IDENTIFICATION</scope>
    <source>
        <tissue evidence="6">Gonads</tissue>
    </source>
</reference>
<feature type="domain" description="Ig-like" evidence="4">
    <location>
        <begin position="814"/>
        <end position="894"/>
    </location>
</feature>
<feature type="domain" description="Ig-like" evidence="4">
    <location>
        <begin position="904"/>
        <end position="999"/>
    </location>
</feature>
<dbReference type="InterPro" id="IPR050958">
    <property type="entry name" value="Cell_Adh-Cytoskel_Orgn"/>
</dbReference>
<dbReference type="GeneID" id="106156553"/>
<dbReference type="GO" id="GO:0043025">
    <property type="term" value="C:neuronal cell body"/>
    <property type="evidence" value="ECO:0007669"/>
    <property type="project" value="TreeGrafter"/>
</dbReference>
<dbReference type="PROSITE" id="PS50835">
    <property type="entry name" value="IG_LIKE"/>
    <property type="match status" value="2"/>
</dbReference>
<dbReference type="SMART" id="SM00409">
    <property type="entry name" value="IG"/>
    <property type="match status" value="2"/>
</dbReference>
<evidence type="ECO:0000313" key="5">
    <source>
        <dbReference type="Proteomes" id="UP000085678"/>
    </source>
</evidence>
<sequence length="1350" mass="150749">MEAELMPDTFVHQFVTDTDSQLEQLERDAWEFVQFSNTELIQSFKGFSGFGIKFVSSLTVFGIDLGELDIEYVYSSGSLAQCSKYSKAYALLQGKDAVRIMALFKRDGGLFKFFKKFRGAGLELAIGINGAQTDIIVHAILLLDLPVFDSTRVDVFISKNGLDAYVETLIVSLFRIEMHVYLKFNVPEVHFRLGLSAYFVPGPKGFDGSLWDSVINIVKEKSREAQERISAAQDAVTVVQTYVQAAQEKVNSAKAAVLAEKTKFDNAVKVLEDAERKVEEAKIPFQRALDELARAQRNVDNLCQIRDCPDICLWGLTCRICGGWIPFPCCQWVPCAIRIPDIGCLIANALCRILRAIAYAVLELAKIAVRIPMIAMDIAKGALQVAQLTVKAAKAILDVAVGFLDFTIYILKGIEWLLEFVKAALEVVKFILRGITLAFEYFIRYGIASILDIKRCGFGVEINARDFFLLTVSCEFNAFRSGWTLFTFRIDLKNIILNILELAFKIVKMIFEGIGRLLTGRGKRSVEYLVRANILWSYKHLRGRFERDTHSMSNSSINRTVFDDIFDGENVTIDSPESDSLNANDSTEANYIQYRINLFKRKCDEFSVIDTFLTTVAEALYNVSSVAKDSIDNASTVVDDLTSMTKVENISLNDSGFNKTDAYVNYNLTENDLEDVIANSNVTSDPVVGAYVGMMDNVVNATKEETQKAKSFPIGTAWRQTMENYTRDTQDPNKCSSFEDCLLMYFYDFYRLYLNVSIAQADTMRQLIPQIEDSFLGIVRNDTLTTEDAVALSGELLSVLLQSRETKVFCATAPNITVEVYDIAVLVGQNVTLTCNATGEPEPYFEWQKDGEPIYGNSSLNVNIDGNVLEIPVAEQMHDGYYACVAVNHVVSVASRGVLKVEEPPSEVMPPLNDLVVLERYEPSANITCNVTGDPFPTITWTFETNLSSTNNTTVPVFLNSSDPILKIPKPRLADAGFYQCSAENKHGLHKMNHTQMIVRPVRVALPRAQITMAVRRIAAADTETPATLLQNMSLDGLDFKETIEMTVMHLLNGNVTISNITHLENDGTQFTILANEIANSTDHNNSYEQLNQLYRGLRQSVMRSVRVLYNYGYQGTYIFTHGAHHVSIDHNQLRASFDSPLCPPGYEHSMEFEYLCAACMPGTYSDETSRTCKPCQSAFGDKSMGAVRCTGTIEIDEPQRLTWIIPVIVSTVLTAVILVALFVGLKIMKKKLVARQSVTPMTSEENLRWANSSHLDMERFRGPEAWSDGSNECSPVQAKREIGGSAVELLEIEQTETTTSDNPQKRLPPLIGNPVPPLVFSFPTHGNASRPLLKPLKLSEIRNPHENGY</sequence>
<dbReference type="GO" id="GO:0008046">
    <property type="term" value="F:axon guidance receptor activity"/>
    <property type="evidence" value="ECO:0007669"/>
    <property type="project" value="TreeGrafter"/>
</dbReference>
<evidence type="ECO:0000256" key="1">
    <source>
        <dbReference type="ARBA" id="ARBA00023157"/>
    </source>
</evidence>
<dbReference type="InterPro" id="IPR003598">
    <property type="entry name" value="Ig_sub2"/>
</dbReference>
<evidence type="ECO:0000259" key="4">
    <source>
        <dbReference type="PROSITE" id="PS50835"/>
    </source>
</evidence>
<dbReference type="KEGG" id="lak:106156553"/>
<keyword evidence="3" id="KW-0472">Membrane</keyword>
<evidence type="ECO:0000256" key="3">
    <source>
        <dbReference type="SAM" id="Phobius"/>
    </source>
</evidence>
<dbReference type="GO" id="GO:0007156">
    <property type="term" value="P:homophilic cell adhesion via plasma membrane adhesion molecules"/>
    <property type="evidence" value="ECO:0007669"/>
    <property type="project" value="TreeGrafter"/>
</dbReference>
<dbReference type="InterPro" id="IPR007110">
    <property type="entry name" value="Ig-like_dom"/>
</dbReference>
<dbReference type="PANTHER" id="PTHR45080">
    <property type="entry name" value="CONTACTIN 5"/>
    <property type="match status" value="1"/>
</dbReference>
<dbReference type="Pfam" id="PF13927">
    <property type="entry name" value="Ig_3"/>
    <property type="match status" value="2"/>
</dbReference>
<dbReference type="SUPFAM" id="SSF48726">
    <property type="entry name" value="Immunoglobulin"/>
    <property type="match status" value="2"/>
</dbReference>
<keyword evidence="3" id="KW-1133">Transmembrane helix</keyword>
<keyword evidence="5" id="KW-1185">Reference proteome</keyword>